<evidence type="ECO:0000259" key="1">
    <source>
        <dbReference type="Pfam" id="PF01548"/>
    </source>
</evidence>
<dbReference type="Pfam" id="PF02371">
    <property type="entry name" value="Transposase_20"/>
    <property type="match status" value="1"/>
</dbReference>
<reference evidence="3" key="1">
    <citation type="journal article" date="2014" name="Int. J. Syst. Evol. Microbiol.">
        <title>Complete genome sequence of Corynebacterium casei LMG S-19264T (=DSM 44701T), isolated from a smear-ripened cheese.</title>
        <authorList>
            <consortium name="US DOE Joint Genome Institute (JGI-PGF)"/>
            <person name="Walter F."/>
            <person name="Albersmeier A."/>
            <person name="Kalinowski J."/>
            <person name="Ruckert C."/>
        </authorList>
    </citation>
    <scope>NUCLEOTIDE SEQUENCE</scope>
    <source>
        <strain evidence="3">JCM 4815</strain>
    </source>
</reference>
<keyword evidence="4" id="KW-1185">Reference proteome</keyword>
<organism evidence="3 4">
    <name type="scientific">Streptomyces poonensis</name>
    <dbReference type="NCBI Taxonomy" id="68255"/>
    <lineage>
        <taxon>Bacteria</taxon>
        <taxon>Bacillati</taxon>
        <taxon>Actinomycetota</taxon>
        <taxon>Actinomycetes</taxon>
        <taxon>Kitasatosporales</taxon>
        <taxon>Streptomycetaceae</taxon>
        <taxon>Streptomyces</taxon>
    </lineage>
</organism>
<comment type="caution">
    <text evidence="3">The sequence shown here is derived from an EMBL/GenBank/DDBJ whole genome shotgun (WGS) entry which is preliminary data.</text>
</comment>
<reference evidence="3" key="2">
    <citation type="submission" date="2020-09" db="EMBL/GenBank/DDBJ databases">
        <authorList>
            <person name="Sun Q."/>
            <person name="Ohkuma M."/>
        </authorList>
    </citation>
    <scope>NUCLEOTIDE SEQUENCE</scope>
    <source>
        <strain evidence="3">JCM 4815</strain>
    </source>
</reference>
<dbReference type="AlphaFoldDB" id="A0A918PC51"/>
<accession>A0A918PC51</accession>
<gene>
    <name evidence="3" type="ORF">GCM10010365_15170</name>
</gene>
<proteinExistence type="predicted"/>
<feature type="domain" description="Transposase IS110-like N-terminal" evidence="1">
    <location>
        <begin position="7"/>
        <end position="91"/>
    </location>
</feature>
<dbReference type="RefSeq" id="WP_229858408.1">
    <property type="nucleotide sequence ID" value="NZ_BMVW01000002.1"/>
</dbReference>
<dbReference type="InterPro" id="IPR002525">
    <property type="entry name" value="Transp_IS110-like_N"/>
</dbReference>
<dbReference type="EMBL" id="BMVW01000002">
    <property type="protein sequence ID" value="GGY97658.1"/>
    <property type="molecule type" value="Genomic_DNA"/>
</dbReference>
<dbReference type="GO" id="GO:0003677">
    <property type="term" value="F:DNA binding"/>
    <property type="evidence" value="ECO:0007669"/>
    <property type="project" value="InterPro"/>
</dbReference>
<evidence type="ECO:0000313" key="3">
    <source>
        <dbReference type="EMBL" id="GGY97658.1"/>
    </source>
</evidence>
<evidence type="ECO:0000259" key="2">
    <source>
        <dbReference type="Pfam" id="PF02371"/>
    </source>
</evidence>
<name>A0A918PC51_9ACTN</name>
<dbReference type="GO" id="GO:0006313">
    <property type="term" value="P:DNA transposition"/>
    <property type="evidence" value="ECO:0007669"/>
    <property type="project" value="InterPro"/>
</dbReference>
<feature type="domain" description="Transposase IS116/IS110/IS902 C-terminal" evidence="2">
    <location>
        <begin position="162"/>
        <end position="245"/>
    </location>
</feature>
<dbReference type="Proteomes" id="UP000622166">
    <property type="component" value="Unassembled WGS sequence"/>
</dbReference>
<dbReference type="NCBIfam" id="NF033542">
    <property type="entry name" value="transpos_IS110"/>
    <property type="match status" value="1"/>
</dbReference>
<dbReference type="Pfam" id="PF01548">
    <property type="entry name" value="DEDD_Tnp_IS110"/>
    <property type="match status" value="1"/>
</dbReference>
<dbReference type="InterPro" id="IPR003346">
    <property type="entry name" value="Transposase_20"/>
</dbReference>
<evidence type="ECO:0000313" key="4">
    <source>
        <dbReference type="Proteomes" id="UP000622166"/>
    </source>
</evidence>
<dbReference type="GO" id="GO:0004803">
    <property type="term" value="F:transposase activity"/>
    <property type="evidence" value="ECO:0007669"/>
    <property type="project" value="InterPro"/>
</dbReference>
<dbReference type="PANTHER" id="PTHR33055:SF16">
    <property type="entry name" value="TRANSPOSASE FOR INSERTION SEQUENCE ELEMENT IS1547"/>
    <property type="match status" value="1"/>
</dbReference>
<dbReference type="InterPro" id="IPR047650">
    <property type="entry name" value="Transpos_IS110"/>
</dbReference>
<dbReference type="PANTHER" id="PTHR33055">
    <property type="entry name" value="TRANSPOSASE FOR INSERTION SEQUENCE ELEMENT IS1111A"/>
    <property type="match status" value="1"/>
</dbReference>
<protein>
    <submittedName>
        <fullName evidence="3">IS110 family transposase</fullName>
    </submittedName>
</protein>
<sequence length="286" mass="31574">MGRDLTQRLLQQHEEIVDVPAKLSTRVRLLSHGHPRKTDPADARAVATAAVHTAGLHVPLEESGITSLRLLSDRRDELVRQRTQAVNRLHVLTAALAPGRCHGKLSPTAASRLLLECRPAGKADQTRLLLAEDLLAEIAAVSERIALINQQITRDVEAVGSTLTDLVGISHLTAAKILGRVIDVRRFATAAAFAAYCGTAPIEVSSGDRTRHRLSRAGDRQLNYAIQTMAVTQRRVHLPAQAYYERKRLEGKSRKEAMRCLKRRLADVIYRQLVRDCRNTCSSQAA</sequence>